<keyword evidence="3" id="KW-1185">Reference proteome</keyword>
<proteinExistence type="predicted"/>
<name>A0AAV2NLL0_9HYME</name>
<reference evidence="2" key="1">
    <citation type="submission" date="2024-04" db="EMBL/GenBank/DDBJ databases">
        <authorList>
            <consortium name="Molecular Ecology Group"/>
        </authorList>
    </citation>
    <scope>NUCLEOTIDE SEQUENCE</scope>
</reference>
<gene>
    <name evidence="2" type="ORF">LPLAT_LOCUS6384</name>
</gene>
<evidence type="ECO:0000256" key="1">
    <source>
        <dbReference type="SAM" id="MobiDB-lite"/>
    </source>
</evidence>
<feature type="region of interest" description="Disordered" evidence="1">
    <location>
        <begin position="51"/>
        <end position="73"/>
    </location>
</feature>
<protein>
    <submittedName>
        <fullName evidence="2">Uncharacterized protein</fullName>
    </submittedName>
</protein>
<evidence type="ECO:0000313" key="2">
    <source>
        <dbReference type="EMBL" id="CAL1680337.1"/>
    </source>
</evidence>
<dbReference type="AlphaFoldDB" id="A0AAV2NLL0"/>
<organism evidence="2 3">
    <name type="scientific">Lasius platythorax</name>
    <dbReference type="NCBI Taxonomy" id="488582"/>
    <lineage>
        <taxon>Eukaryota</taxon>
        <taxon>Metazoa</taxon>
        <taxon>Ecdysozoa</taxon>
        <taxon>Arthropoda</taxon>
        <taxon>Hexapoda</taxon>
        <taxon>Insecta</taxon>
        <taxon>Pterygota</taxon>
        <taxon>Neoptera</taxon>
        <taxon>Endopterygota</taxon>
        <taxon>Hymenoptera</taxon>
        <taxon>Apocrita</taxon>
        <taxon>Aculeata</taxon>
        <taxon>Formicoidea</taxon>
        <taxon>Formicidae</taxon>
        <taxon>Formicinae</taxon>
        <taxon>Lasius</taxon>
        <taxon>Lasius</taxon>
    </lineage>
</organism>
<accession>A0AAV2NLL0</accession>
<dbReference type="EMBL" id="OZ034825">
    <property type="protein sequence ID" value="CAL1680337.1"/>
    <property type="molecule type" value="Genomic_DNA"/>
</dbReference>
<dbReference type="Proteomes" id="UP001497644">
    <property type="component" value="Chromosome 2"/>
</dbReference>
<sequence length="122" mass="13478">MARGRDPGPRPCRDNSKLVYTQRVYALESDGGIARVRRRLLVPEEVSTAAHAGAYQGRAEPTPPSTPRWSRASLGGTGALIPDEFPASGSIRICHSRASLRHRFDLDYSITLNPRSFYNVLN</sequence>
<evidence type="ECO:0000313" key="3">
    <source>
        <dbReference type="Proteomes" id="UP001497644"/>
    </source>
</evidence>